<evidence type="ECO:0000259" key="6">
    <source>
        <dbReference type="Pfam" id="PF00933"/>
    </source>
</evidence>
<comment type="caution">
    <text evidence="7">The sequence shown here is derived from an EMBL/GenBank/DDBJ whole genome shotgun (WGS) entry which is preliminary data.</text>
</comment>
<dbReference type="PANTHER" id="PTHR30480:SF13">
    <property type="entry name" value="BETA-HEXOSAMINIDASE"/>
    <property type="match status" value="1"/>
</dbReference>
<organism evidence="7 8">
    <name type="scientific">Pararhizobium mangrovi</name>
    <dbReference type="NCBI Taxonomy" id="2590452"/>
    <lineage>
        <taxon>Bacteria</taxon>
        <taxon>Pseudomonadati</taxon>
        <taxon>Pseudomonadota</taxon>
        <taxon>Alphaproteobacteria</taxon>
        <taxon>Hyphomicrobiales</taxon>
        <taxon>Rhizobiaceae</taxon>
        <taxon>Rhizobium/Agrobacterium group</taxon>
        <taxon>Pararhizobium</taxon>
    </lineage>
</organism>
<dbReference type="Gene3D" id="3.20.20.300">
    <property type="entry name" value="Glycoside hydrolase, family 3, N-terminal domain"/>
    <property type="match status" value="1"/>
</dbReference>
<protein>
    <recommendedName>
        <fullName evidence="3">beta-N-acetylhexosaminidase</fullName>
        <ecNumber evidence="3">3.2.1.52</ecNumber>
    </recommendedName>
</protein>
<dbReference type="SUPFAM" id="SSF51445">
    <property type="entry name" value="(Trans)glycosidases"/>
    <property type="match status" value="1"/>
</dbReference>
<dbReference type="InterPro" id="IPR019800">
    <property type="entry name" value="Glyco_hydro_3_AS"/>
</dbReference>
<keyword evidence="8" id="KW-1185">Reference proteome</keyword>
<dbReference type="PROSITE" id="PS00775">
    <property type="entry name" value="GLYCOSYL_HYDROL_F3"/>
    <property type="match status" value="1"/>
</dbReference>
<dbReference type="Proteomes" id="UP000320314">
    <property type="component" value="Unassembled WGS sequence"/>
</dbReference>
<dbReference type="EMBL" id="VHLH01000010">
    <property type="protein sequence ID" value="TPW29569.1"/>
    <property type="molecule type" value="Genomic_DNA"/>
</dbReference>
<evidence type="ECO:0000313" key="8">
    <source>
        <dbReference type="Proteomes" id="UP000320314"/>
    </source>
</evidence>
<dbReference type="RefSeq" id="WP_141166312.1">
    <property type="nucleotide sequence ID" value="NZ_VHLH01000010.1"/>
</dbReference>
<gene>
    <name evidence="7" type="primary">nagZ</name>
    <name evidence="7" type="ORF">FJU11_06920</name>
</gene>
<dbReference type="GO" id="GO:0009254">
    <property type="term" value="P:peptidoglycan turnover"/>
    <property type="evidence" value="ECO:0007669"/>
    <property type="project" value="TreeGrafter"/>
</dbReference>
<keyword evidence="4 7" id="KW-0378">Hydrolase</keyword>
<dbReference type="GO" id="GO:0005975">
    <property type="term" value="P:carbohydrate metabolic process"/>
    <property type="evidence" value="ECO:0007669"/>
    <property type="project" value="InterPro"/>
</dbReference>
<comment type="similarity">
    <text evidence="2">Belongs to the glycosyl hydrolase 3 family.</text>
</comment>
<dbReference type="EC" id="3.2.1.52" evidence="3"/>
<feature type="domain" description="Glycoside hydrolase family 3 N-terminal" evidence="6">
    <location>
        <begin position="31"/>
        <end position="305"/>
    </location>
</feature>
<accession>A0A506UAF9</accession>
<proteinExistence type="inferred from homology"/>
<name>A0A506UAF9_9HYPH</name>
<keyword evidence="5 7" id="KW-0326">Glycosidase</keyword>
<evidence type="ECO:0000256" key="5">
    <source>
        <dbReference type="ARBA" id="ARBA00023295"/>
    </source>
</evidence>
<dbReference type="InterPro" id="IPR017853">
    <property type="entry name" value="GH"/>
</dbReference>
<evidence type="ECO:0000256" key="4">
    <source>
        <dbReference type="ARBA" id="ARBA00022801"/>
    </source>
</evidence>
<evidence type="ECO:0000256" key="3">
    <source>
        <dbReference type="ARBA" id="ARBA00012663"/>
    </source>
</evidence>
<dbReference type="NCBIfam" id="NF003740">
    <property type="entry name" value="PRK05337.1"/>
    <property type="match status" value="1"/>
</dbReference>
<dbReference type="Pfam" id="PF00933">
    <property type="entry name" value="Glyco_hydro_3"/>
    <property type="match status" value="1"/>
</dbReference>
<reference evidence="7 8" key="1">
    <citation type="submission" date="2019-06" db="EMBL/GenBank/DDBJ databases">
        <authorList>
            <person name="Li M."/>
        </authorList>
    </citation>
    <scope>NUCLEOTIDE SEQUENCE [LARGE SCALE GENOMIC DNA]</scope>
    <source>
        <strain evidence="7 8">BGMRC6574</strain>
    </source>
</reference>
<dbReference type="OrthoDB" id="9786661at2"/>
<comment type="catalytic activity">
    <reaction evidence="1">
        <text>Hydrolysis of terminal non-reducing N-acetyl-D-hexosamine residues in N-acetyl-beta-D-hexosaminides.</text>
        <dbReference type="EC" id="3.2.1.52"/>
    </reaction>
</comment>
<evidence type="ECO:0000313" key="7">
    <source>
        <dbReference type="EMBL" id="TPW29569.1"/>
    </source>
</evidence>
<dbReference type="AlphaFoldDB" id="A0A506UAF9"/>
<evidence type="ECO:0000256" key="2">
    <source>
        <dbReference type="ARBA" id="ARBA00005336"/>
    </source>
</evidence>
<dbReference type="InterPro" id="IPR036962">
    <property type="entry name" value="Glyco_hydro_3_N_sf"/>
</dbReference>
<dbReference type="GO" id="GO:0004563">
    <property type="term" value="F:beta-N-acetylhexosaminidase activity"/>
    <property type="evidence" value="ECO:0007669"/>
    <property type="project" value="UniProtKB-EC"/>
</dbReference>
<evidence type="ECO:0000256" key="1">
    <source>
        <dbReference type="ARBA" id="ARBA00001231"/>
    </source>
</evidence>
<dbReference type="InterPro" id="IPR050226">
    <property type="entry name" value="NagZ_Beta-hexosaminidase"/>
</dbReference>
<sequence length="343" mass="36305">MSESKPVIFGCSGLKLDPEEIAFFAEHRPWGFILFARNVESIAQLRELTAALRETVGRADAPVLIDQEGGRVQRLRPPLAPRYPSGGELGAIHAADEDRGVRAAWLQSRLHAFDLSRCGVSVDCLPVLDLPAPGSSSVIGDRAYGTDPHTIIAMGQASAAGLKAGGLLPVVKHVPGHGRARVDTHLELAVVDASLEALRERDFAPFRAMNGEAMAMTAHVVYEAIDPENPATHSSRVVHDIIRAEIGFDGLLMSDDLSMKALLGGFGERASAVLSAGCDMVLHCNGDMGEMRAVADAISSLSGEAKRRADAVTSAFVPADDAREEALRGEFDALIGASGRGEG</sequence>
<dbReference type="InterPro" id="IPR001764">
    <property type="entry name" value="Glyco_hydro_3_N"/>
</dbReference>
<dbReference type="PANTHER" id="PTHR30480">
    <property type="entry name" value="BETA-HEXOSAMINIDASE-RELATED"/>
    <property type="match status" value="1"/>
</dbReference>